<comment type="subcellular location">
    <subcellularLocation>
        <location evidence="1">Membrane</location>
        <topology evidence="1">Multi-pass membrane protein</topology>
    </subcellularLocation>
</comment>
<dbReference type="RefSeq" id="XP_022240474.1">
    <property type="nucleotide sequence ID" value="XM_022384766.1"/>
</dbReference>
<feature type="domain" description="ABC transmembrane type-1" evidence="6">
    <location>
        <begin position="70"/>
        <end position="389"/>
    </location>
</feature>
<evidence type="ECO:0000256" key="1">
    <source>
        <dbReference type="ARBA" id="ARBA00004141"/>
    </source>
</evidence>
<dbReference type="Gene3D" id="3.40.50.300">
    <property type="entry name" value="P-loop containing nucleotide triphosphate hydrolases"/>
    <property type="match status" value="1"/>
</dbReference>
<organism evidence="7 8">
    <name type="scientific">Limulus polyphemus</name>
    <name type="common">Atlantic horseshoe crab</name>
    <dbReference type="NCBI Taxonomy" id="6850"/>
    <lineage>
        <taxon>Eukaryota</taxon>
        <taxon>Metazoa</taxon>
        <taxon>Ecdysozoa</taxon>
        <taxon>Arthropoda</taxon>
        <taxon>Chelicerata</taxon>
        <taxon>Merostomata</taxon>
        <taxon>Xiphosura</taxon>
        <taxon>Limulidae</taxon>
        <taxon>Limulus</taxon>
    </lineage>
</organism>
<evidence type="ECO:0000313" key="7">
    <source>
        <dbReference type="Proteomes" id="UP000694941"/>
    </source>
</evidence>
<evidence type="ECO:0000313" key="8">
    <source>
        <dbReference type="RefSeq" id="XP_022240474.1"/>
    </source>
</evidence>
<feature type="non-terminal residue" evidence="8">
    <location>
        <position position="483"/>
    </location>
</feature>
<evidence type="ECO:0000256" key="3">
    <source>
        <dbReference type="ARBA" id="ARBA00022989"/>
    </source>
</evidence>
<dbReference type="InterPro" id="IPR011527">
    <property type="entry name" value="ABC1_TM_dom"/>
</dbReference>
<reference evidence="8" key="1">
    <citation type="submission" date="2025-08" db="UniProtKB">
        <authorList>
            <consortium name="RefSeq"/>
        </authorList>
    </citation>
    <scope>IDENTIFICATION</scope>
    <source>
        <tissue evidence="8">Muscle</tissue>
    </source>
</reference>
<proteinExistence type="predicted"/>
<gene>
    <name evidence="8" type="primary">LOC106458530</name>
</gene>
<accession>A0ABM1SA19</accession>
<evidence type="ECO:0000259" key="6">
    <source>
        <dbReference type="PROSITE" id="PS50929"/>
    </source>
</evidence>
<dbReference type="CDD" id="cd18577">
    <property type="entry name" value="ABC_6TM_Pgp_ABCB1_D1_like"/>
    <property type="match status" value="1"/>
</dbReference>
<dbReference type="PANTHER" id="PTHR43394">
    <property type="entry name" value="ATP-DEPENDENT PERMEASE MDL1, MITOCHONDRIAL"/>
    <property type="match status" value="1"/>
</dbReference>
<dbReference type="InterPro" id="IPR027417">
    <property type="entry name" value="P-loop_NTPase"/>
</dbReference>
<dbReference type="Pfam" id="PF00664">
    <property type="entry name" value="ABC_membrane"/>
    <property type="match status" value="1"/>
</dbReference>
<evidence type="ECO:0000256" key="4">
    <source>
        <dbReference type="ARBA" id="ARBA00023136"/>
    </source>
</evidence>
<evidence type="ECO:0000256" key="5">
    <source>
        <dbReference type="SAM" id="Phobius"/>
    </source>
</evidence>
<feature type="transmembrane region" description="Helical" evidence="5">
    <location>
        <begin position="67"/>
        <end position="90"/>
    </location>
</feature>
<feature type="transmembrane region" description="Helical" evidence="5">
    <location>
        <begin position="141"/>
        <end position="165"/>
    </location>
</feature>
<keyword evidence="7" id="KW-1185">Reference proteome</keyword>
<dbReference type="InterPro" id="IPR003439">
    <property type="entry name" value="ABC_transporter-like_ATP-bd"/>
</dbReference>
<keyword evidence="4 5" id="KW-0472">Membrane</keyword>
<name>A0ABM1SA19_LIMPO</name>
<dbReference type="SUPFAM" id="SSF52540">
    <property type="entry name" value="P-loop containing nucleoside triphosphate hydrolases"/>
    <property type="match status" value="1"/>
</dbReference>
<keyword evidence="3 5" id="KW-1133">Transmembrane helix</keyword>
<dbReference type="Pfam" id="PF00005">
    <property type="entry name" value="ABC_tran"/>
    <property type="match status" value="1"/>
</dbReference>
<feature type="transmembrane region" description="Helical" evidence="5">
    <location>
        <begin position="243"/>
        <end position="260"/>
    </location>
</feature>
<keyword evidence="2 5" id="KW-0812">Transmembrane</keyword>
<dbReference type="Gene3D" id="1.20.1560.10">
    <property type="entry name" value="ABC transporter type 1, transmembrane domain"/>
    <property type="match status" value="2"/>
</dbReference>
<dbReference type="PROSITE" id="PS50929">
    <property type="entry name" value="ABC_TM1F"/>
    <property type="match status" value="1"/>
</dbReference>
<dbReference type="InterPro" id="IPR036640">
    <property type="entry name" value="ABC1_TM_sf"/>
</dbReference>
<dbReference type="SUPFAM" id="SSF90123">
    <property type="entry name" value="ABC transporter transmembrane region"/>
    <property type="match status" value="1"/>
</dbReference>
<sequence length="483" mass="52930">MVKRQLDVSNDIPNGHPEVSKYVFEDVDLYGENEEKNKNVSKENKESGPPPVSFLSLFQYASRRDKILIAIGCLAPLLSGGSMPAIVVLLGDLLDTFVLYSQNPKNDEIYKNSSNATPFSVFNMAEEDAIMQGFLSEIRKFGLGMALIGVIVLFLNYIMVTCLSVSAENQAFRIRHYFMKAVVRQDLAWFDTHQTGDFASRATTDLNRIQDGIGEKIGMCVFFMSTTIVSFVVALVYGWKLTLVILSVMPILVISGGVLAKVQATLSANELTAYGSAGAVAEEVLSSIRTVVAFGGERKEIERYEKNLVQARKNGIKRSLVTSIGASMVWLCIYGSYALAFWYGVKLIIESREAGNNEYVPSTLIIVFFNVLMGAMNMGQASPYLEAFAIARGAAGMIFEIIERIPLIDSSSETGEKPATLEGNVEFHNVHFSYPARPDVPVLQGLGFEVKSGETVALVGASGCGKSTVVQLIQRFYDPKEGQ</sequence>
<dbReference type="Proteomes" id="UP000694941">
    <property type="component" value="Unplaced"/>
</dbReference>
<dbReference type="InterPro" id="IPR039421">
    <property type="entry name" value="Type_1_exporter"/>
</dbReference>
<dbReference type="GeneID" id="106458530"/>
<feature type="transmembrane region" description="Helical" evidence="5">
    <location>
        <begin position="320"/>
        <end position="339"/>
    </location>
</feature>
<dbReference type="PANTHER" id="PTHR43394:SF27">
    <property type="entry name" value="ATP-DEPENDENT TRANSLOCASE ABCB1-LIKE"/>
    <property type="match status" value="1"/>
</dbReference>
<protein>
    <submittedName>
        <fullName evidence="8">Multidrug resistance protein 1A-like</fullName>
    </submittedName>
</protein>
<feature type="transmembrane region" description="Helical" evidence="5">
    <location>
        <begin position="217"/>
        <end position="237"/>
    </location>
</feature>
<evidence type="ECO:0000256" key="2">
    <source>
        <dbReference type="ARBA" id="ARBA00022692"/>
    </source>
</evidence>